<evidence type="ECO:0000313" key="3">
    <source>
        <dbReference type="Proteomes" id="UP000019365"/>
    </source>
</evidence>
<gene>
    <name evidence="2" type="ORF">RF007C_13490</name>
</gene>
<name>W7UL98_RUMFL</name>
<keyword evidence="3" id="KW-1185">Reference proteome</keyword>
<dbReference type="SUPFAM" id="SSF55729">
    <property type="entry name" value="Acyl-CoA N-acyltransferases (Nat)"/>
    <property type="match status" value="1"/>
</dbReference>
<evidence type="ECO:0000259" key="1">
    <source>
        <dbReference type="PROSITE" id="PS51186"/>
    </source>
</evidence>
<dbReference type="AlphaFoldDB" id="W7UL98"/>
<dbReference type="PATRIC" id="fig|1341157.4.peg.3135"/>
<dbReference type="EMBL" id="ATAX01000036">
    <property type="protein sequence ID" value="EWM52359.1"/>
    <property type="molecule type" value="Genomic_DNA"/>
</dbReference>
<accession>W7UL98</accession>
<dbReference type="RefSeq" id="WP_037301431.1">
    <property type="nucleotide sequence ID" value="NZ_ATAX01000036.1"/>
</dbReference>
<dbReference type="GO" id="GO:0016747">
    <property type="term" value="F:acyltransferase activity, transferring groups other than amino-acyl groups"/>
    <property type="evidence" value="ECO:0007669"/>
    <property type="project" value="InterPro"/>
</dbReference>
<dbReference type="PROSITE" id="PS51186">
    <property type="entry name" value="GNAT"/>
    <property type="match status" value="1"/>
</dbReference>
<dbReference type="InterPro" id="IPR000182">
    <property type="entry name" value="GNAT_dom"/>
</dbReference>
<dbReference type="eggNOG" id="COG0456">
    <property type="taxonomic scope" value="Bacteria"/>
</dbReference>
<dbReference type="Proteomes" id="UP000019365">
    <property type="component" value="Unassembled WGS sequence"/>
</dbReference>
<evidence type="ECO:0000313" key="2">
    <source>
        <dbReference type="EMBL" id="EWM52359.1"/>
    </source>
</evidence>
<dbReference type="InterPro" id="IPR016181">
    <property type="entry name" value="Acyl_CoA_acyltransferase"/>
</dbReference>
<comment type="caution">
    <text evidence="2">The sequence shown here is derived from an EMBL/GenBank/DDBJ whole genome shotgun (WGS) entry which is preliminary data.</text>
</comment>
<sequence length="155" mass="18189">MNITLKRVDMNECKKLWKMQVEAFSELLEKYGDYDISPANEPVSRVRERLEQPFTYYYFIMWGDTAVGAVRVVDMKDGSRKRISPIFIMKEHRGKGFAQAAMRAAEELHGSDNWCLDTILQEKGNCYLYEKMGYRRTGSTQVINDKMTIVFYEKK</sequence>
<proteinExistence type="predicted"/>
<reference evidence="2 3" key="1">
    <citation type="journal article" date="2014" name="PLoS ONE">
        <title>Rumen cellulosomics: divergent fiber-degrading strategies revealed by comparative genome-wide analysis of six ruminococcal strains.</title>
        <authorList>
            <person name="Dassa B."/>
            <person name="Borovok I."/>
            <person name="Ruimy-Israeli V."/>
            <person name="Lamed R."/>
            <person name="Flint H.J."/>
            <person name="Duncan S.H."/>
            <person name="Henrissat B."/>
            <person name="Coutinho P."/>
            <person name="Morrison M."/>
            <person name="Mosoni P."/>
            <person name="Yeoman C.J."/>
            <person name="White B.A."/>
            <person name="Bayer E.A."/>
        </authorList>
    </citation>
    <scope>NUCLEOTIDE SEQUENCE [LARGE SCALE GENOMIC DNA]</scope>
    <source>
        <strain evidence="2 3">007c</strain>
    </source>
</reference>
<dbReference type="OrthoDB" id="9786032at2"/>
<protein>
    <recommendedName>
        <fullName evidence="1">N-acetyltransferase domain-containing protein</fullName>
    </recommendedName>
</protein>
<dbReference type="Pfam" id="PF00583">
    <property type="entry name" value="Acetyltransf_1"/>
    <property type="match status" value="1"/>
</dbReference>
<feature type="domain" description="N-acetyltransferase" evidence="1">
    <location>
        <begin position="3"/>
        <end position="155"/>
    </location>
</feature>
<organism evidence="2 3">
    <name type="scientific">Ruminococcus flavefaciens 007c</name>
    <dbReference type="NCBI Taxonomy" id="1341157"/>
    <lineage>
        <taxon>Bacteria</taxon>
        <taxon>Bacillati</taxon>
        <taxon>Bacillota</taxon>
        <taxon>Clostridia</taxon>
        <taxon>Eubacteriales</taxon>
        <taxon>Oscillospiraceae</taxon>
        <taxon>Ruminococcus</taxon>
    </lineage>
</organism>
<dbReference type="Gene3D" id="3.40.630.30">
    <property type="match status" value="1"/>
</dbReference>
<dbReference type="CDD" id="cd04301">
    <property type="entry name" value="NAT_SF"/>
    <property type="match status" value="1"/>
</dbReference>